<proteinExistence type="predicted"/>
<dbReference type="EMBL" id="GGEC01075489">
    <property type="protein sequence ID" value="MBX55973.1"/>
    <property type="molecule type" value="Transcribed_RNA"/>
</dbReference>
<organism evidence="1">
    <name type="scientific">Rhizophora mucronata</name>
    <name type="common">Asiatic mangrove</name>
    <dbReference type="NCBI Taxonomy" id="61149"/>
    <lineage>
        <taxon>Eukaryota</taxon>
        <taxon>Viridiplantae</taxon>
        <taxon>Streptophyta</taxon>
        <taxon>Embryophyta</taxon>
        <taxon>Tracheophyta</taxon>
        <taxon>Spermatophyta</taxon>
        <taxon>Magnoliopsida</taxon>
        <taxon>eudicotyledons</taxon>
        <taxon>Gunneridae</taxon>
        <taxon>Pentapetalae</taxon>
        <taxon>rosids</taxon>
        <taxon>fabids</taxon>
        <taxon>Malpighiales</taxon>
        <taxon>Rhizophoraceae</taxon>
        <taxon>Rhizophora</taxon>
    </lineage>
</organism>
<keyword evidence="1" id="KW-0808">Transferase</keyword>
<keyword evidence="1" id="KW-0418">Kinase</keyword>
<dbReference type="GO" id="GO:0016301">
    <property type="term" value="F:kinase activity"/>
    <property type="evidence" value="ECO:0007669"/>
    <property type="project" value="UniProtKB-KW"/>
</dbReference>
<reference evidence="1" key="1">
    <citation type="submission" date="2018-02" db="EMBL/GenBank/DDBJ databases">
        <title>Rhizophora mucronata_Transcriptome.</title>
        <authorList>
            <person name="Meera S.P."/>
            <person name="Sreeshan A."/>
            <person name="Augustine A."/>
        </authorList>
    </citation>
    <scope>NUCLEOTIDE SEQUENCE</scope>
    <source>
        <tissue evidence="1">Leaf</tissue>
    </source>
</reference>
<accession>A0A2P2PML5</accession>
<protein>
    <submittedName>
        <fullName evidence="1">Leucine-rich repeat receptor-like serine/threonine/tyrosine-protein kinase SOBIR1</fullName>
    </submittedName>
</protein>
<evidence type="ECO:0000313" key="1">
    <source>
        <dbReference type="EMBL" id="MBX55973.1"/>
    </source>
</evidence>
<name>A0A2P2PML5_RHIMU</name>
<sequence>MLEMGAQKR</sequence>
<keyword evidence="1" id="KW-0675">Receptor</keyword>